<dbReference type="EnsemblMetazoa" id="MESCA011451-RA">
    <property type="protein sequence ID" value="MESCA011451-PA"/>
    <property type="gene ID" value="MESCA011451"/>
</dbReference>
<dbReference type="HOGENOM" id="CLU_2760688_0_0_1"/>
<dbReference type="Proteomes" id="UP000015102">
    <property type="component" value="Unassembled WGS sequence"/>
</dbReference>
<dbReference type="EMBL" id="CAQQ02383628">
    <property type="status" value="NOT_ANNOTATED_CDS"/>
    <property type="molecule type" value="Genomic_DNA"/>
</dbReference>
<evidence type="ECO:0000313" key="2">
    <source>
        <dbReference type="Proteomes" id="UP000015102"/>
    </source>
</evidence>
<reference evidence="2" key="1">
    <citation type="submission" date="2013-02" db="EMBL/GenBank/DDBJ databases">
        <authorList>
            <person name="Hughes D."/>
        </authorList>
    </citation>
    <scope>NUCLEOTIDE SEQUENCE</scope>
    <source>
        <strain>Durham</strain>
        <strain evidence="2">NC isolate 2 -- Noor lab</strain>
    </source>
</reference>
<protein>
    <submittedName>
        <fullName evidence="1">Uncharacterized protein</fullName>
    </submittedName>
</protein>
<name>T1H576_MEGSC</name>
<keyword evidence="2" id="KW-1185">Reference proteome</keyword>
<proteinExistence type="predicted"/>
<dbReference type="AlphaFoldDB" id="T1H576"/>
<sequence>MELKMYTDDRKFFRVFPVPGGPNNRIPFGGRLSPLKMSGRRRGQTTASLMTVLANSNPAISDQSVQDFRI</sequence>
<dbReference type="EMBL" id="CAQQ02383629">
    <property type="status" value="NOT_ANNOTATED_CDS"/>
    <property type="molecule type" value="Genomic_DNA"/>
</dbReference>
<evidence type="ECO:0000313" key="1">
    <source>
        <dbReference type="EnsemblMetazoa" id="MESCA011451-PA"/>
    </source>
</evidence>
<accession>T1H576</accession>
<organism evidence="1 2">
    <name type="scientific">Megaselia scalaris</name>
    <name type="common">Humpbacked fly</name>
    <name type="synonym">Phora scalaris</name>
    <dbReference type="NCBI Taxonomy" id="36166"/>
    <lineage>
        <taxon>Eukaryota</taxon>
        <taxon>Metazoa</taxon>
        <taxon>Ecdysozoa</taxon>
        <taxon>Arthropoda</taxon>
        <taxon>Hexapoda</taxon>
        <taxon>Insecta</taxon>
        <taxon>Pterygota</taxon>
        <taxon>Neoptera</taxon>
        <taxon>Endopterygota</taxon>
        <taxon>Diptera</taxon>
        <taxon>Brachycera</taxon>
        <taxon>Muscomorpha</taxon>
        <taxon>Platypezoidea</taxon>
        <taxon>Phoridae</taxon>
        <taxon>Megaseliini</taxon>
        <taxon>Megaselia</taxon>
    </lineage>
</organism>
<reference evidence="1" key="2">
    <citation type="submission" date="2015-06" db="UniProtKB">
        <authorList>
            <consortium name="EnsemblMetazoa"/>
        </authorList>
    </citation>
    <scope>IDENTIFICATION</scope>
</reference>